<dbReference type="AlphaFoldDB" id="A0A4D7C6A0"/>
<protein>
    <submittedName>
        <fullName evidence="1">Uncharacterized protein</fullName>
    </submittedName>
</protein>
<keyword evidence="2" id="KW-1185">Reference proteome</keyword>
<dbReference type="Proteomes" id="UP000298714">
    <property type="component" value="Chromosome"/>
</dbReference>
<dbReference type="RefSeq" id="WP_222874087.1">
    <property type="nucleotide sequence ID" value="NZ_CP039704.1"/>
</dbReference>
<sequence>MPTAVQHMGRLHGDGLGVLERLPGRAAHPAFQTTAQTDRRCGVADPEFRRYAAQVKARDFNAVDLDRAAKRLRRTARLIDFRRIEIDPVFAVRQFRLDAANPADALGGEVRAPWRDVDDAEIFAADVHIARLDPGELAVAGLALLHEVVEQAALACCHVAADHAAHEIGFAGRRLHRGHHRVPQRALDREVRTGGGQHRACAGDQACAVAARLVEKRLQIGKPFRRAGLRARNRIFEHDRCERCGDDTVRWALQRSRRAHEVNEGRSVAIGRAQRRRDRLAGQTLRPHIIGALKQNGVQQRRGTGFRNEVEGQPAVAHRHRHRQGNTCERGIRLRKIALRLVSRP</sequence>
<dbReference type="KEGG" id="hgn:E6W36_05855"/>
<organism evidence="1 2">
    <name type="scientific">Hankyongella ginsenosidimutans</name>
    <dbReference type="NCBI Taxonomy" id="1763828"/>
    <lineage>
        <taxon>Bacteria</taxon>
        <taxon>Pseudomonadati</taxon>
        <taxon>Pseudomonadota</taxon>
        <taxon>Alphaproteobacteria</taxon>
        <taxon>Sphingomonadales</taxon>
        <taxon>Sphingomonadaceae</taxon>
        <taxon>Hankyongella</taxon>
    </lineage>
</organism>
<proteinExistence type="predicted"/>
<gene>
    <name evidence="1" type="ORF">E6W36_05855</name>
</gene>
<name>A0A4D7C6A0_9SPHN</name>
<reference evidence="2" key="1">
    <citation type="submission" date="2019-04" db="EMBL/GenBank/DDBJ databases">
        <title>Complete genome sequence of Sphingomonas sp. W1-2-3.</title>
        <authorList>
            <person name="Im W.T."/>
        </authorList>
    </citation>
    <scope>NUCLEOTIDE SEQUENCE [LARGE SCALE GENOMIC DNA]</scope>
    <source>
        <strain evidence="2">W1-2-3</strain>
    </source>
</reference>
<dbReference type="EMBL" id="CP039704">
    <property type="protein sequence ID" value="QCI79255.1"/>
    <property type="molecule type" value="Genomic_DNA"/>
</dbReference>
<evidence type="ECO:0000313" key="1">
    <source>
        <dbReference type="EMBL" id="QCI79255.1"/>
    </source>
</evidence>
<evidence type="ECO:0000313" key="2">
    <source>
        <dbReference type="Proteomes" id="UP000298714"/>
    </source>
</evidence>
<accession>A0A4D7C6A0</accession>